<dbReference type="OrthoDB" id="2364792at2759"/>
<reference evidence="2 3" key="1">
    <citation type="submission" date="2014-02" db="EMBL/GenBank/DDBJ databases">
        <title>Single nucleus genome sequencing reveals high similarity among nuclei of an endomycorrhizal fungus.</title>
        <authorList>
            <person name="Lin K."/>
            <person name="Geurts R."/>
            <person name="Zhang Z."/>
            <person name="Limpens E."/>
            <person name="Saunders D.G."/>
            <person name="Mu D."/>
            <person name="Pang E."/>
            <person name="Cao H."/>
            <person name="Cha H."/>
            <person name="Lin T."/>
            <person name="Zhou Q."/>
            <person name="Shang Y."/>
            <person name="Li Y."/>
            <person name="Ivanov S."/>
            <person name="Sharma T."/>
            <person name="Velzen R.V."/>
            <person name="Ruijter N.D."/>
            <person name="Aanen D.K."/>
            <person name="Win J."/>
            <person name="Kamoun S."/>
            <person name="Bisseling T."/>
            <person name="Huang S."/>
        </authorList>
    </citation>
    <scope>NUCLEOTIDE SEQUENCE [LARGE SCALE GENOMIC DNA]</scope>
    <source>
        <strain evidence="3">DAOM197198w</strain>
    </source>
</reference>
<comment type="caution">
    <text evidence="2">The sequence shown here is derived from an EMBL/GenBank/DDBJ whole genome shotgun (WGS) entry which is preliminary data.</text>
</comment>
<feature type="region of interest" description="Disordered" evidence="1">
    <location>
        <begin position="181"/>
        <end position="200"/>
    </location>
</feature>
<dbReference type="AlphaFoldDB" id="A0A015LLK7"/>
<protein>
    <submittedName>
        <fullName evidence="2">Uncharacterized protein</fullName>
    </submittedName>
</protein>
<keyword evidence="3" id="KW-1185">Reference proteome</keyword>
<sequence length="452" mass="53230">MASDINNNGLDYNEETNPLYHFLKKQATEFELFGQRLRTEIQNSYQEFTKLQEQQKQEESNQTNHETTTEFQRAQQIINEIMNLSNSQTELIEALKSRVEELETESIIKNQDVKKLRQELELNKLRIKKSETKSKSDTKGKSVDIGDKQNPIDHEEIWNYEGLNWEDIMNENLNLLNISKTTHTEPSSSNHFSSSSQSNSLSREKSENIFLINQIHTRVQKIINRRENHGKKLKKKNFKILANDFTLNDLRQYTKSENFKSLKEKVRGHVNKVIEDNMNNPNFSMKSHNKPINTTFSRSLTPFTSQINSFSQENQEIPLIIENLHSQIQQIIKQKEVSQTRVRLKHFKALKSYTLNNFIQYTKTNMFNSLDSNSKRLMNLLISETLSREFDRQNLVLSQSMDEYITRGVIPELPYGYKNYTEYEKSDMFNRLNKVLKARVVKLTMLEKRIIV</sequence>
<evidence type="ECO:0000313" key="2">
    <source>
        <dbReference type="EMBL" id="EXX55653.1"/>
    </source>
</evidence>
<evidence type="ECO:0000313" key="3">
    <source>
        <dbReference type="Proteomes" id="UP000022910"/>
    </source>
</evidence>
<dbReference type="SMR" id="A0A015LLK7"/>
<feature type="region of interest" description="Disordered" evidence="1">
    <location>
        <begin position="130"/>
        <end position="149"/>
    </location>
</feature>
<gene>
    <name evidence="2" type="ORF">RirG_223370</name>
</gene>
<dbReference type="EMBL" id="JEMT01028061">
    <property type="protein sequence ID" value="EXX55653.1"/>
    <property type="molecule type" value="Genomic_DNA"/>
</dbReference>
<proteinExistence type="predicted"/>
<accession>A0A015LLK7</accession>
<dbReference type="HOGENOM" id="CLU_645819_0_0_1"/>
<feature type="compositionally biased region" description="Low complexity" evidence="1">
    <location>
        <begin position="187"/>
        <end position="200"/>
    </location>
</feature>
<name>A0A015LLK7_RHIIW</name>
<organism evidence="2 3">
    <name type="scientific">Rhizophagus irregularis (strain DAOM 197198w)</name>
    <name type="common">Glomus intraradices</name>
    <dbReference type="NCBI Taxonomy" id="1432141"/>
    <lineage>
        <taxon>Eukaryota</taxon>
        <taxon>Fungi</taxon>
        <taxon>Fungi incertae sedis</taxon>
        <taxon>Mucoromycota</taxon>
        <taxon>Glomeromycotina</taxon>
        <taxon>Glomeromycetes</taxon>
        <taxon>Glomerales</taxon>
        <taxon>Glomeraceae</taxon>
        <taxon>Rhizophagus</taxon>
    </lineage>
</organism>
<evidence type="ECO:0000256" key="1">
    <source>
        <dbReference type="SAM" id="MobiDB-lite"/>
    </source>
</evidence>
<dbReference type="Proteomes" id="UP000022910">
    <property type="component" value="Unassembled WGS sequence"/>
</dbReference>